<evidence type="ECO:0000313" key="1">
    <source>
        <dbReference type="EMBL" id="MBW86203.1"/>
    </source>
</evidence>
<accession>A0A2P2IY95</accession>
<name>A0A2P2IY95_RHIMU</name>
<protein>
    <submittedName>
        <fullName evidence="1">Uncharacterized protein</fullName>
    </submittedName>
</protein>
<dbReference type="AlphaFoldDB" id="A0A2P2IY95"/>
<reference evidence="1" key="1">
    <citation type="submission" date="2018-02" db="EMBL/GenBank/DDBJ databases">
        <title>Rhizophora mucronata_Transcriptome.</title>
        <authorList>
            <person name="Meera S.P."/>
            <person name="Sreeshan A."/>
            <person name="Augustine A."/>
        </authorList>
    </citation>
    <scope>NUCLEOTIDE SEQUENCE</scope>
    <source>
        <tissue evidence="1">Leaf</tissue>
    </source>
</reference>
<proteinExistence type="predicted"/>
<sequence length="46" mass="5395">MIYANYCKLLSINTQLIHLQFYKFLPFTIAKEPIIINQFGPAFFPS</sequence>
<dbReference type="EMBL" id="GGEC01005720">
    <property type="protein sequence ID" value="MBW86203.1"/>
    <property type="molecule type" value="Transcribed_RNA"/>
</dbReference>
<organism evidence="1">
    <name type="scientific">Rhizophora mucronata</name>
    <name type="common">Asiatic mangrove</name>
    <dbReference type="NCBI Taxonomy" id="61149"/>
    <lineage>
        <taxon>Eukaryota</taxon>
        <taxon>Viridiplantae</taxon>
        <taxon>Streptophyta</taxon>
        <taxon>Embryophyta</taxon>
        <taxon>Tracheophyta</taxon>
        <taxon>Spermatophyta</taxon>
        <taxon>Magnoliopsida</taxon>
        <taxon>eudicotyledons</taxon>
        <taxon>Gunneridae</taxon>
        <taxon>Pentapetalae</taxon>
        <taxon>rosids</taxon>
        <taxon>fabids</taxon>
        <taxon>Malpighiales</taxon>
        <taxon>Rhizophoraceae</taxon>
        <taxon>Rhizophora</taxon>
    </lineage>
</organism>